<evidence type="ECO:0000256" key="7">
    <source>
        <dbReference type="ARBA" id="ARBA00023157"/>
    </source>
</evidence>
<dbReference type="Proteomes" id="UP000611945">
    <property type="component" value="Unassembled WGS sequence"/>
</dbReference>
<dbReference type="Gene3D" id="2.60.40.420">
    <property type="entry name" value="Cupredoxins - blue copper proteins"/>
    <property type="match status" value="1"/>
</dbReference>
<keyword evidence="3 8" id="KW-0813">Transport</keyword>
<protein>
    <recommendedName>
        <fullName evidence="2 8">Azurin</fullName>
    </recommendedName>
</protein>
<dbReference type="NCBIfam" id="TIGR02695">
    <property type="entry name" value="azurin"/>
    <property type="match status" value="1"/>
</dbReference>
<feature type="chain" id="PRO_5044952275" description="Azurin" evidence="8">
    <location>
        <begin position="21"/>
        <end position="149"/>
    </location>
</feature>
<gene>
    <name evidence="10" type="primary">azu</name>
    <name evidence="10" type="ORF">H9642_16030</name>
</gene>
<evidence type="ECO:0000256" key="1">
    <source>
        <dbReference type="ARBA" id="ARBA00002770"/>
    </source>
</evidence>
<comment type="function">
    <text evidence="1 8">Transfers electrons from cytochrome c551 to cytochrome oxidase.</text>
</comment>
<dbReference type="PANTHER" id="PTHR38439">
    <property type="entry name" value="AURACYANIN-B"/>
    <property type="match status" value="1"/>
</dbReference>
<evidence type="ECO:0000256" key="2">
    <source>
        <dbReference type="ARBA" id="ARBA00014744"/>
    </source>
</evidence>
<dbReference type="RefSeq" id="WP_251837476.1">
    <property type="nucleotide sequence ID" value="NZ_JACSQG010000011.1"/>
</dbReference>
<dbReference type="EMBL" id="JACSQG010000011">
    <property type="protein sequence ID" value="MBD7978691.1"/>
    <property type="molecule type" value="Genomic_DNA"/>
</dbReference>
<evidence type="ECO:0000256" key="4">
    <source>
        <dbReference type="ARBA" id="ARBA00022723"/>
    </source>
</evidence>
<keyword evidence="7" id="KW-1015">Disulfide bond</keyword>
<evidence type="ECO:0000256" key="8">
    <source>
        <dbReference type="RuleBase" id="RU363017"/>
    </source>
</evidence>
<dbReference type="InterPro" id="IPR000923">
    <property type="entry name" value="BlueCu_1"/>
</dbReference>
<keyword evidence="8" id="KW-0574">Periplasm</keyword>
<accession>A0ABR8TSE4</accession>
<evidence type="ECO:0000313" key="11">
    <source>
        <dbReference type="Proteomes" id="UP000611945"/>
    </source>
</evidence>
<dbReference type="InterPro" id="IPR008972">
    <property type="entry name" value="Cupredoxin"/>
</dbReference>
<dbReference type="CDD" id="cd13922">
    <property type="entry name" value="Azurin"/>
    <property type="match status" value="1"/>
</dbReference>
<evidence type="ECO:0000256" key="5">
    <source>
        <dbReference type="ARBA" id="ARBA00022982"/>
    </source>
</evidence>
<feature type="domain" description="Blue (type 1) copper" evidence="9">
    <location>
        <begin position="21"/>
        <end position="147"/>
    </location>
</feature>
<dbReference type="PANTHER" id="PTHR38439:SF2">
    <property type="entry name" value="OUTER MEMBRANE PROTEIN H.8"/>
    <property type="match status" value="1"/>
</dbReference>
<feature type="signal peptide" evidence="8">
    <location>
        <begin position="1"/>
        <end position="20"/>
    </location>
</feature>
<keyword evidence="8" id="KW-0732">Signal</keyword>
<evidence type="ECO:0000256" key="3">
    <source>
        <dbReference type="ARBA" id="ARBA00022448"/>
    </source>
</evidence>
<dbReference type="SUPFAM" id="SSF49503">
    <property type="entry name" value="Cupredoxins"/>
    <property type="match status" value="1"/>
</dbReference>
<dbReference type="InterPro" id="IPR014068">
    <property type="entry name" value="Azurin"/>
</dbReference>
<organism evidence="10 11">
    <name type="scientific">Serpens gallinarum</name>
    <dbReference type="NCBI Taxonomy" id="2763075"/>
    <lineage>
        <taxon>Bacteria</taxon>
        <taxon>Pseudomonadati</taxon>
        <taxon>Pseudomonadota</taxon>
        <taxon>Gammaproteobacteria</taxon>
        <taxon>Pseudomonadales</taxon>
        <taxon>Pseudomonadaceae</taxon>
        <taxon>Pseudomonas</taxon>
    </lineage>
</organism>
<evidence type="ECO:0000256" key="6">
    <source>
        <dbReference type="ARBA" id="ARBA00023008"/>
    </source>
</evidence>
<sequence>MIRQLAVLSLLSIFSAPLWAAECSVDIDSTDQMTYSTNAIEISKSCTDFTVNLKHTGTMAKNVMGHNWVLTTEADMNPVASEGISAGLANDYVKADDPRILAHTKLIGGGESDSVTFDVAQLKADEKYMFFCSFPGHMALMKGTVTLVD</sequence>
<keyword evidence="5 8" id="KW-0249">Electron transport</keyword>
<comment type="caution">
    <text evidence="10">The sequence shown here is derived from an EMBL/GenBank/DDBJ whole genome shotgun (WGS) entry which is preliminary data.</text>
</comment>
<keyword evidence="6 8" id="KW-0186">Copper</keyword>
<dbReference type="Pfam" id="PF00127">
    <property type="entry name" value="Copper-bind"/>
    <property type="match status" value="1"/>
</dbReference>
<name>A0ABR8TSE4_9PSED</name>
<reference evidence="10 11" key="1">
    <citation type="submission" date="2020-08" db="EMBL/GenBank/DDBJ databases">
        <title>A Genomic Blueprint of the Chicken Gut Microbiome.</title>
        <authorList>
            <person name="Gilroy R."/>
            <person name="Ravi A."/>
            <person name="Getino M."/>
            <person name="Pursley I."/>
            <person name="Horton D.L."/>
            <person name="Alikhan N.-F."/>
            <person name="Baker D."/>
            <person name="Gharbi K."/>
            <person name="Hall N."/>
            <person name="Watson M."/>
            <person name="Adriaenssens E.M."/>
            <person name="Foster-Nyarko E."/>
            <person name="Jarju S."/>
            <person name="Secka A."/>
            <person name="Antonio M."/>
            <person name="Oren A."/>
            <person name="Chaudhuri R."/>
            <person name="La Ragione R.M."/>
            <person name="Hildebrand F."/>
            <person name="Pallen M.J."/>
        </authorList>
    </citation>
    <scope>NUCLEOTIDE SEQUENCE [LARGE SCALE GENOMIC DNA]</scope>
    <source>
        <strain evidence="10 11">Sa2CUA2</strain>
    </source>
</reference>
<evidence type="ECO:0000259" key="9">
    <source>
        <dbReference type="Pfam" id="PF00127"/>
    </source>
</evidence>
<dbReference type="InterPro" id="IPR050845">
    <property type="entry name" value="Cu-binding_ET"/>
</dbReference>
<keyword evidence="11" id="KW-1185">Reference proteome</keyword>
<evidence type="ECO:0000313" key="10">
    <source>
        <dbReference type="EMBL" id="MBD7978691.1"/>
    </source>
</evidence>
<comment type="subcellular location">
    <subcellularLocation>
        <location evidence="8">Periplasm</location>
    </subcellularLocation>
</comment>
<keyword evidence="4 8" id="KW-0479">Metal-binding</keyword>
<proteinExistence type="predicted"/>